<dbReference type="InterPro" id="IPR001806">
    <property type="entry name" value="Small_GTPase"/>
</dbReference>
<keyword evidence="3" id="KW-1185">Reference proteome</keyword>
<dbReference type="SMART" id="SM00174">
    <property type="entry name" value="RHO"/>
    <property type="match status" value="1"/>
</dbReference>
<evidence type="ECO:0000256" key="2">
    <source>
        <dbReference type="ARBA" id="ARBA00023134"/>
    </source>
</evidence>
<dbReference type="NCBIfam" id="TIGR00231">
    <property type="entry name" value="small_GTP"/>
    <property type="match status" value="1"/>
</dbReference>
<dbReference type="SMART" id="SM00177">
    <property type="entry name" value="ARF"/>
    <property type="match status" value="1"/>
</dbReference>
<dbReference type="GO" id="GO:0003924">
    <property type="term" value="F:GTPase activity"/>
    <property type="evidence" value="ECO:0007669"/>
    <property type="project" value="InterPro"/>
</dbReference>
<dbReference type="InterPro" id="IPR050227">
    <property type="entry name" value="Rab"/>
</dbReference>
<evidence type="ECO:0000313" key="3">
    <source>
        <dbReference type="Proteomes" id="UP000492821"/>
    </source>
</evidence>
<dbReference type="CDD" id="cd00154">
    <property type="entry name" value="Rab"/>
    <property type="match status" value="1"/>
</dbReference>
<dbReference type="SUPFAM" id="SSF52540">
    <property type="entry name" value="P-loop containing nucleoside triphosphate hydrolases"/>
    <property type="match status" value="1"/>
</dbReference>
<dbReference type="WBParaSite" id="Pan_g5463.t1">
    <property type="protein sequence ID" value="Pan_g5463.t1"/>
    <property type="gene ID" value="Pan_g5463"/>
</dbReference>
<evidence type="ECO:0000256" key="1">
    <source>
        <dbReference type="ARBA" id="ARBA00022741"/>
    </source>
</evidence>
<dbReference type="Pfam" id="PF00071">
    <property type="entry name" value="Ras"/>
    <property type="match status" value="1"/>
</dbReference>
<dbReference type="InterPro" id="IPR005225">
    <property type="entry name" value="Small_GTP-bd"/>
</dbReference>
<keyword evidence="2" id="KW-0342">GTP-binding</keyword>
<dbReference type="SMART" id="SM00173">
    <property type="entry name" value="RAS"/>
    <property type="match status" value="1"/>
</dbReference>
<proteinExistence type="predicted"/>
<dbReference type="SMART" id="SM00175">
    <property type="entry name" value="RAB"/>
    <property type="match status" value="1"/>
</dbReference>
<dbReference type="AlphaFoldDB" id="A0A7E4W025"/>
<protein>
    <submittedName>
        <fullName evidence="4">Ras-related protein Rab-44</fullName>
    </submittedName>
</protein>
<sequence>MHKKGFVQKEDLRQLHSLVPNLLPSDLDALYNNARSIKTHKVDREGFVHAIKPYLVRGKSNCVIISKNKHIRDVSQNMFKTISLDNDDSKVPATNPSDGSVVRVPKLSISLDEKLGSIHFLPPRRLTDSDMMAETLRLPSGAEDYSGQNSPAMDRTFSLPEKMDLKNDTSPIVSLKKQAQFETEQIEQRNHSVMQEVIRRSSVYSDASPVKPPARPMDLGPLISNEQIAEDGKTPERIFKVLFVGDSAVGKTCFLHRFCHSRFKPLFNATIGVDFTVKTIKLHDRVVAVQLWDTAGQERFRSITKQYFRKADSVVLMYDVTSEQSFLNIRDWIESVRVGVDDGCVLCLVGNKVDLASNEKARKVRYEDGMEIAQEFDMLFFETSAYTGLGINDCMRALAIQLQQREDDQLEEALRLEMTIQGSKHSWCCV</sequence>
<accession>A0A7E4W025</accession>
<reference evidence="3" key="1">
    <citation type="journal article" date="2013" name="Genetics">
        <title>The draft genome and transcriptome of Panagrellus redivivus are shaped by the harsh demands of a free-living lifestyle.</title>
        <authorList>
            <person name="Srinivasan J."/>
            <person name="Dillman A.R."/>
            <person name="Macchietto M.G."/>
            <person name="Heikkinen L."/>
            <person name="Lakso M."/>
            <person name="Fracchia K.M."/>
            <person name="Antoshechkin I."/>
            <person name="Mortazavi A."/>
            <person name="Wong G."/>
            <person name="Sternberg P.W."/>
        </authorList>
    </citation>
    <scope>NUCLEOTIDE SEQUENCE [LARGE SCALE GENOMIC DNA]</scope>
    <source>
        <strain evidence="3">MT8872</strain>
    </source>
</reference>
<dbReference type="GO" id="GO:0005525">
    <property type="term" value="F:GTP binding"/>
    <property type="evidence" value="ECO:0007669"/>
    <property type="project" value="UniProtKB-KW"/>
</dbReference>
<reference evidence="4" key="2">
    <citation type="submission" date="2020-10" db="UniProtKB">
        <authorList>
            <consortium name="WormBaseParasite"/>
        </authorList>
    </citation>
    <scope>IDENTIFICATION</scope>
</reference>
<dbReference type="InterPro" id="IPR027417">
    <property type="entry name" value="P-loop_NTPase"/>
</dbReference>
<dbReference type="SMART" id="SM00176">
    <property type="entry name" value="RAN"/>
    <property type="match status" value="1"/>
</dbReference>
<dbReference type="Proteomes" id="UP000492821">
    <property type="component" value="Unassembled WGS sequence"/>
</dbReference>
<dbReference type="FunFam" id="3.40.50.300:FF:001822">
    <property type="entry name" value="RAB family"/>
    <property type="match status" value="1"/>
</dbReference>
<organism evidence="3 4">
    <name type="scientific">Panagrellus redivivus</name>
    <name type="common">Microworm</name>
    <dbReference type="NCBI Taxonomy" id="6233"/>
    <lineage>
        <taxon>Eukaryota</taxon>
        <taxon>Metazoa</taxon>
        <taxon>Ecdysozoa</taxon>
        <taxon>Nematoda</taxon>
        <taxon>Chromadorea</taxon>
        <taxon>Rhabditida</taxon>
        <taxon>Tylenchina</taxon>
        <taxon>Panagrolaimomorpha</taxon>
        <taxon>Panagrolaimoidea</taxon>
        <taxon>Panagrolaimidae</taxon>
        <taxon>Panagrellus</taxon>
    </lineage>
</organism>
<evidence type="ECO:0000313" key="4">
    <source>
        <dbReference type="WBParaSite" id="Pan_g5463.t1"/>
    </source>
</evidence>
<dbReference type="Gene3D" id="3.40.50.300">
    <property type="entry name" value="P-loop containing nucleotide triphosphate hydrolases"/>
    <property type="match status" value="1"/>
</dbReference>
<dbReference type="PANTHER" id="PTHR47977">
    <property type="entry name" value="RAS-RELATED PROTEIN RAB"/>
    <property type="match status" value="1"/>
</dbReference>
<dbReference type="PROSITE" id="PS51421">
    <property type="entry name" value="RAS"/>
    <property type="match status" value="1"/>
</dbReference>
<dbReference type="PRINTS" id="PR00449">
    <property type="entry name" value="RASTRNSFRMNG"/>
</dbReference>
<dbReference type="PROSITE" id="PS51419">
    <property type="entry name" value="RAB"/>
    <property type="match status" value="1"/>
</dbReference>
<name>A0A7E4W025_PANRE</name>
<keyword evidence="1" id="KW-0547">Nucleotide-binding</keyword>